<name>A0ACC0CF57_CATRO</name>
<sequence length="125" mass="13758">MGLTKRRLGLDFWAKMSGQAGLTWPAYETWLASSKAAIVAAVAAGRLAATCHCHYRNSPLTLLLIAAGEVSSNFQPEKKKKEVDPEEEAFVCNRLKIRTTVVSKPEKDFNFSVIWSAPTVKPLGH</sequence>
<evidence type="ECO:0000313" key="2">
    <source>
        <dbReference type="Proteomes" id="UP001060085"/>
    </source>
</evidence>
<protein>
    <submittedName>
        <fullName evidence="1">Uncharacterized protein</fullName>
    </submittedName>
</protein>
<organism evidence="1 2">
    <name type="scientific">Catharanthus roseus</name>
    <name type="common">Madagascar periwinkle</name>
    <name type="synonym">Vinca rosea</name>
    <dbReference type="NCBI Taxonomy" id="4058"/>
    <lineage>
        <taxon>Eukaryota</taxon>
        <taxon>Viridiplantae</taxon>
        <taxon>Streptophyta</taxon>
        <taxon>Embryophyta</taxon>
        <taxon>Tracheophyta</taxon>
        <taxon>Spermatophyta</taxon>
        <taxon>Magnoliopsida</taxon>
        <taxon>eudicotyledons</taxon>
        <taxon>Gunneridae</taxon>
        <taxon>Pentapetalae</taxon>
        <taxon>asterids</taxon>
        <taxon>lamiids</taxon>
        <taxon>Gentianales</taxon>
        <taxon>Apocynaceae</taxon>
        <taxon>Rauvolfioideae</taxon>
        <taxon>Vinceae</taxon>
        <taxon>Catharanthinae</taxon>
        <taxon>Catharanthus</taxon>
    </lineage>
</organism>
<gene>
    <name evidence="1" type="ORF">M9H77_04831</name>
</gene>
<proteinExistence type="predicted"/>
<evidence type="ECO:0000313" key="1">
    <source>
        <dbReference type="EMBL" id="KAI5683603.1"/>
    </source>
</evidence>
<dbReference type="Proteomes" id="UP001060085">
    <property type="component" value="Linkage Group LG01"/>
</dbReference>
<dbReference type="EMBL" id="CM044701">
    <property type="protein sequence ID" value="KAI5683603.1"/>
    <property type="molecule type" value="Genomic_DNA"/>
</dbReference>
<comment type="caution">
    <text evidence="1">The sequence shown here is derived from an EMBL/GenBank/DDBJ whole genome shotgun (WGS) entry which is preliminary data.</text>
</comment>
<accession>A0ACC0CF57</accession>
<reference evidence="2" key="1">
    <citation type="journal article" date="2023" name="Nat. Plants">
        <title>Single-cell RNA sequencing provides a high-resolution roadmap for understanding the multicellular compartmentation of specialized metabolism.</title>
        <authorList>
            <person name="Sun S."/>
            <person name="Shen X."/>
            <person name="Li Y."/>
            <person name="Li Y."/>
            <person name="Wang S."/>
            <person name="Li R."/>
            <person name="Zhang H."/>
            <person name="Shen G."/>
            <person name="Guo B."/>
            <person name="Wei J."/>
            <person name="Xu J."/>
            <person name="St-Pierre B."/>
            <person name="Chen S."/>
            <person name="Sun C."/>
        </authorList>
    </citation>
    <scope>NUCLEOTIDE SEQUENCE [LARGE SCALE GENOMIC DNA]</scope>
</reference>
<keyword evidence="2" id="KW-1185">Reference proteome</keyword>